<accession>A0A9X3NI85</accession>
<protein>
    <submittedName>
        <fullName evidence="1">Uncharacterized protein</fullName>
    </submittedName>
</protein>
<evidence type="ECO:0000313" key="1">
    <source>
        <dbReference type="EMBL" id="MDA0563663.1"/>
    </source>
</evidence>
<evidence type="ECO:0000313" key="2">
    <source>
        <dbReference type="Proteomes" id="UP001140076"/>
    </source>
</evidence>
<proteinExistence type="predicted"/>
<gene>
    <name evidence="1" type="ORF">LG943_04855</name>
</gene>
<reference evidence="1" key="1">
    <citation type="submission" date="2021-10" db="EMBL/GenBank/DDBJ databases">
        <title>Streptomonospora sp. nov., isolated from mangrove soil.</title>
        <authorList>
            <person name="Chen X."/>
            <person name="Ge X."/>
            <person name="Liu W."/>
        </authorList>
    </citation>
    <scope>NUCLEOTIDE SEQUENCE</scope>
    <source>
        <strain evidence="1">S1-112</strain>
    </source>
</reference>
<dbReference type="RefSeq" id="WP_270070937.1">
    <property type="nucleotide sequence ID" value="NZ_JAJAQC010000005.1"/>
</dbReference>
<dbReference type="EMBL" id="JAJAQC010000005">
    <property type="protein sequence ID" value="MDA0563663.1"/>
    <property type="molecule type" value="Genomic_DNA"/>
</dbReference>
<comment type="caution">
    <text evidence="1">The sequence shown here is derived from an EMBL/GenBank/DDBJ whole genome shotgun (WGS) entry which is preliminary data.</text>
</comment>
<name>A0A9X3NI85_9ACTN</name>
<dbReference type="AlphaFoldDB" id="A0A9X3NI85"/>
<dbReference type="Proteomes" id="UP001140076">
    <property type="component" value="Unassembled WGS sequence"/>
</dbReference>
<keyword evidence="2" id="KW-1185">Reference proteome</keyword>
<organism evidence="1 2">
    <name type="scientific">Streptomonospora mangrovi</name>
    <dbReference type="NCBI Taxonomy" id="2883123"/>
    <lineage>
        <taxon>Bacteria</taxon>
        <taxon>Bacillati</taxon>
        <taxon>Actinomycetota</taxon>
        <taxon>Actinomycetes</taxon>
        <taxon>Streptosporangiales</taxon>
        <taxon>Nocardiopsidaceae</taxon>
        <taxon>Streptomonospora</taxon>
    </lineage>
</organism>
<sequence length="284" mass="32318">MSLFELTVAMLGSMAAMVGVSEILAHRLTRKYTDHATHENRLDRVTDTLLKIFGLNSKNWYKDVNKFLVLNQLLKGKDAFNDANRLLPVRHEQYLEFNAVVEHLRSVGLADKSLDEMLSSDSPIEIRSREKRPWRRAHESLSAEHAATLSKDLETFRAQVNDLGERVLLWETVARQLTDRAAPLEKAHTLGLSTIKRNEMTNYDSTMRAIHAGYARTPEEVAANVGMTTELLIAKTLSDIAEGKGLGYIRKFTMRKEIRKAREFDARVRSTKGLPYDKHHGPHL</sequence>